<comment type="catalytic activity">
    <reaction evidence="15">
        <text>cholesterol + NADH + O2 + H(+) = 7-dehydrocholesterol + NAD(+) + 2 H2O</text>
        <dbReference type="Rhea" id="RHEA:51644"/>
        <dbReference type="ChEBI" id="CHEBI:15377"/>
        <dbReference type="ChEBI" id="CHEBI:15378"/>
        <dbReference type="ChEBI" id="CHEBI:15379"/>
        <dbReference type="ChEBI" id="CHEBI:16113"/>
        <dbReference type="ChEBI" id="CHEBI:17759"/>
        <dbReference type="ChEBI" id="CHEBI:57540"/>
        <dbReference type="ChEBI" id="CHEBI:57945"/>
        <dbReference type="EC" id="1.14.19.21"/>
    </reaction>
    <physiologicalReaction direction="left-to-right" evidence="15">
        <dbReference type="Rhea" id="RHEA:51645"/>
    </physiologicalReaction>
</comment>
<dbReference type="InterPro" id="IPR036922">
    <property type="entry name" value="Rieske_2Fe-2S_sf"/>
</dbReference>
<dbReference type="KEGG" id="hro:HELRODRAFT_87564"/>
<dbReference type="CTD" id="20216770"/>
<organism evidence="19 20">
    <name type="scientific">Helobdella robusta</name>
    <name type="common">Californian leech</name>
    <dbReference type="NCBI Taxonomy" id="6412"/>
    <lineage>
        <taxon>Eukaryota</taxon>
        <taxon>Metazoa</taxon>
        <taxon>Spiralia</taxon>
        <taxon>Lophotrochozoa</taxon>
        <taxon>Annelida</taxon>
        <taxon>Clitellata</taxon>
        <taxon>Hirudinea</taxon>
        <taxon>Rhynchobdellida</taxon>
        <taxon>Glossiphoniidae</taxon>
        <taxon>Helobdella</taxon>
    </lineage>
</organism>
<dbReference type="Gene3D" id="3.90.380.10">
    <property type="entry name" value="Naphthalene 1,2-dioxygenase Alpha Subunit, Chain A, domain 1"/>
    <property type="match status" value="1"/>
</dbReference>
<dbReference type="GeneID" id="20216770"/>
<accession>T1G6S3</accession>
<dbReference type="Gene3D" id="2.102.10.10">
    <property type="entry name" value="Rieske [2Fe-2S] iron-sulphur domain"/>
    <property type="match status" value="1"/>
</dbReference>
<gene>
    <name evidence="19" type="primary">20216770</name>
    <name evidence="18" type="ORF">HELRODRAFT_87564</name>
</gene>
<evidence type="ECO:0000256" key="5">
    <source>
        <dbReference type="ARBA" id="ARBA00022714"/>
    </source>
</evidence>
<dbReference type="RefSeq" id="XP_009027075.1">
    <property type="nucleotide sequence ID" value="XM_009028827.1"/>
</dbReference>
<comment type="similarity">
    <text evidence="13">Belongs to the cholesterol 7-desaturase family.</text>
</comment>
<dbReference type="InterPro" id="IPR050584">
    <property type="entry name" value="Cholesterol_7-desaturase"/>
</dbReference>
<comment type="cofactor">
    <cofactor evidence="1">
        <name>Fe cation</name>
        <dbReference type="ChEBI" id="CHEBI:24875"/>
    </cofactor>
</comment>
<dbReference type="GO" id="GO:0051537">
    <property type="term" value="F:2 iron, 2 sulfur cluster binding"/>
    <property type="evidence" value="ECO:0007669"/>
    <property type="project" value="UniProtKB-KW"/>
</dbReference>
<dbReference type="Proteomes" id="UP000015101">
    <property type="component" value="Unassembled WGS sequence"/>
</dbReference>
<dbReference type="GO" id="GO:0046872">
    <property type="term" value="F:metal ion binding"/>
    <property type="evidence" value="ECO:0007669"/>
    <property type="project" value="UniProtKB-KW"/>
</dbReference>
<evidence type="ECO:0000256" key="10">
    <source>
        <dbReference type="ARBA" id="ARBA00023014"/>
    </source>
</evidence>
<keyword evidence="7" id="KW-1133">Transmembrane helix</keyword>
<comment type="pathway">
    <text evidence="3">Hormone biosynthesis.</text>
</comment>
<feature type="domain" description="Rieske" evidence="17">
    <location>
        <begin position="25"/>
        <end position="132"/>
    </location>
</feature>
<evidence type="ECO:0000256" key="14">
    <source>
        <dbReference type="ARBA" id="ARBA00026095"/>
    </source>
</evidence>
<evidence type="ECO:0000256" key="12">
    <source>
        <dbReference type="ARBA" id="ARBA00025712"/>
    </source>
</evidence>
<evidence type="ECO:0000256" key="13">
    <source>
        <dbReference type="ARBA" id="ARBA00025729"/>
    </source>
</evidence>
<evidence type="ECO:0000256" key="8">
    <source>
        <dbReference type="ARBA" id="ARBA00023002"/>
    </source>
</evidence>
<sequence>MEKITRQMKVNKDWESAPPPYPSGWYGILESMCLRAGEIRNINCLGQSLVVYRGERDCVYVLDAFCSHLGGNMGVGGKVIHNGISCPYHGWLYSGEDGRCFQIPYGQSGSRIPMNACVKAYPTLEMNGFIYIWHHSNNRPPAWQPEAIDEVQLKKWTYRGRSEHYVNVHIQEFHEQGTDLYHLTQVYGPSMFAKSDLRFLSKWWLKFMFHDWHGAWSRDQERPHVGILKQTHKLLLFGGNYFPFMDFEAEAEQIGPGIVNMRFSSPSGSGVLVQSIVPIKNTIQRLVQHIYFDKSTPTFIAKLFLYHQSIRTERDIMIWNNKKYLNHPILIGTQADAGIKDLRRWYSQFYDD</sequence>
<dbReference type="eggNOG" id="ENOG502QS20">
    <property type="taxonomic scope" value="Eukaryota"/>
</dbReference>
<keyword evidence="4" id="KW-0812">Transmembrane</keyword>
<dbReference type="GO" id="GO:0016491">
    <property type="term" value="F:oxidoreductase activity"/>
    <property type="evidence" value="ECO:0000318"/>
    <property type="project" value="GO_Central"/>
</dbReference>
<keyword evidence="5" id="KW-0001">2Fe-2S</keyword>
<keyword evidence="11" id="KW-0472">Membrane</keyword>
<evidence type="ECO:0000256" key="7">
    <source>
        <dbReference type="ARBA" id="ARBA00022989"/>
    </source>
</evidence>
<dbReference type="PROSITE" id="PS51296">
    <property type="entry name" value="RIESKE"/>
    <property type="match status" value="1"/>
</dbReference>
<dbReference type="GO" id="GO:0005737">
    <property type="term" value="C:cytoplasm"/>
    <property type="evidence" value="ECO:0000318"/>
    <property type="project" value="GO_Central"/>
</dbReference>
<reference evidence="18 20" key="2">
    <citation type="journal article" date="2013" name="Nature">
        <title>Insights into bilaterian evolution from three spiralian genomes.</title>
        <authorList>
            <person name="Simakov O."/>
            <person name="Marletaz F."/>
            <person name="Cho S.J."/>
            <person name="Edsinger-Gonzales E."/>
            <person name="Havlak P."/>
            <person name="Hellsten U."/>
            <person name="Kuo D.H."/>
            <person name="Larsson T."/>
            <person name="Lv J."/>
            <person name="Arendt D."/>
            <person name="Savage R."/>
            <person name="Osoegawa K."/>
            <person name="de Jong P."/>
            <person name="Grimwood J."/>
            <person name="Chapman J.A."/>
            <person name="Shapiro H."/>
            <person name="Aerts A."/>
            <person name="Otillar R.P."/>
            <person name="Terry A.Y."/>
            <person name="Boore J.L."/>
            <person name="Grigoriev I.V."/>
            <person name="Lindberg D.R."/>
            <person name="Seaver E.C."/>
            <person name="Weisblat D.A."/>
            <person name="Putnam N.H."/>
            <person name="Rokhsar D.S."/>
        </authorList>
    </citation>
    <scope>NUCLEOTIDE SEQUENCE</scope>
</reference>
<keyword evidence="8" id="KW-0560">Oxidoreductase</keyword>
<dbReference type="FunCoup" id="T1G6S3">
    <property type="interactions" value="24"/>
</dbReference>
<evidence type="ECO:0000313" key="20">
    <source>
        <dbReference type="Proteomes" id="UP000015101"/>
    </source>
</evidence>
<dbReference type="Pfam" id="PF19298">
    <property type="entry name" value="KshA_C"/>
    <property type="match status" value="1"/>
</dbReference>
<dbReference type="GO" id="GO:0016020">
    <property type="term" value="C:membrane"/>
    <property type="evidence" value="ECO:0007669"/>
    <property type="project" value="UniProtKB-SubCell"/>
</dbReference>
<dbReference type="EnsemblMetazoa" id="HelroT87564">
    <property type="protein sequence ID" value="HelroP87564"/>
    <property type="gene ID" value="HelroG87564"/>
</dbReference>
<dbReference type="PANTHER" id="PTHR21266:SF32">
    <property type="entry name" value="CHOLESTEROL 7-DESATURASE NVD"/>
    <property type="match status" value="1"/>
</dbReference>
<reference evidence="20" key="1">
    <citation type="submission" date="2012-12" db="EMBL/GenBank/DDBJ databases">
        <authorList>
            <person name="Hellsten U."/>
            <person name="Grimwood J."/>
            <person name="Chapman J.A."/>
            <person name="Shapiro H."/>
            <person name="Aerts A."/>
            <person name="Otillar R.P."/>
            <person name="Terry A.Y."/>
            <person name="Boore J.L."/>
            <person name="Simakov O."/>
            <person name="Marletaz F."/>
            <person name="Cho S.-J."/>
            <person name="Edsinger-Gonzales E."/>
            <person name="Havlak P."/>
            <person name="Kuo D.-H."/>
            <person name="Larsson T."/>
            <person name="Lv J."/>
            <person name="Arendt D."/>
            <person name="Savage R."/>
            <person name="Osoegawa K."/>
            <person name="de Jong P."/>
            <person name="Lindberg D.R."/>
            <person name="Seaver E.C."/>
            <person name="Weisblat D.A."/>
            <person name="Putnam N.H."/>
            <person name="Grigoriev I.V."/>
            <person name="Rokhsar D.S."/>
        </authorList>
    </citation>
    <scope>NUCLEOTIDE SEQUENCE</scope>
</reference>
<evidence type="ECO:0000256" key="2">
    <source>
        <dbReference type="ARBA" id="ARBA00004370"/>
    </source>
</evidence>
<evidence type="ECO:0000256" key="9">
    <source>
        <dbReference type="ARBA" id="ARBA00023004"/>
    </source>
</evidence>
<name>T1G6S3_HELRO</name>
<dbReference type="Pfam" id="PF00355">
    <property type="entry name" value="Rieske"/>
    <property type="match status" value="1"/>
</dbReference>
<evidence type="ECO:0000313" key="19">
    <source>
        <dbReference type="EnsemblMetazoa" id="HelroP87564"/>
    </source>
</evidence>
<keyword evidence="6" id="KW-0479">Metal-binding</keyword>
<dbReference type="AlphaFoldDB" id="T1G6S3"/>
<evidence type="ECO:0000313" key="18">
    <source>
        <dbReference type="EMBL" id="ESN94777.1"/>
    </source>
</evidence>
<dbReference type="PANTHER" id="PTHR21266">
    <property type="entry name" value="IRON-SULFUR DOMAIN CONTAINING PROTEIN"/>
    <property type="match status" value="1"/>
</dbReference>
<dbReference type="EMBL" id="KB097563">
    <property type="protein sequence ID" value="ESN94777.1"/>
    <property type="molecule type" value="Genomic_DNA"/>
</dbReference>
<dbReference type="GO" id="GO:0008203">
    <property type="term" value="P:cholesterol metabolic process"/>
    <property type="evidence" value="ECO:0007669"/>
    <property type="project" value="InterPro"/>
</dbReference>
<dbReference type="EMBL" id="AMQM01007106">
    <property type="status" value="NOT_ANNOTATED_CDS"/>
    <property type="molecule type" value="Genomic_DNA"/>
</dbReference>
<dbReference type="STRING" id="6412.T1G6S3"/>
<comment type="catalytic activity">
    <reaction evidence="16">
        <text>cholesterol + NADPH + O2 + H(+) = 7-dehydrocholesterol + NADP(+) + 2 H2O</text>
        <dbReference type="Rhea" id="RHEA:45024"/>
        <dbReference type="ChEBI" id="CHEBI:15377"/>
        <dbReference type="ChEBI" id="CHEBI:15378"/>
        <dbReference type="ChEBI" id="CHEBI:15379"/>
        <dbReference type="ChEBI" id="CHEBI:16113"/>
        <dbReference type="ChEBI" id="CHEBI:17759"/>
        <dbReference type="ChEBI" id="CHEBI:57783"/>
        <dbReference type="ChEBI" id="CHEBI:58349"/>
        <dbReference type="EC" id="1.14.19.21"/>
    </reaction>
    <physiologicalReaction direction="left-to-right" evidence="16">
        <dbReference type="Rhea" id="RHEA:45025"/>
    </physiologicalReaction>
</comment>
<evidence type="ECO:0000259" key="17">
    <source>
        <dbReference type="PROSITE" id="PS51296"/>
    </source>
</evidence>
<dbReference type="InterPro" id="IPR017941">
    <property type="entry name" value="Rieske_2Fe-2S"/>
</dbReference>
<dbReference type="GO" id="GO:0170056">
    <property type="term" value="F:cholesterol 7-desaturase [NAD(P)H] activity"/>
    <property type="evidence" value="ECO:0007669"/>
    <property type="project" value="UniProtKB-EC"/>
</dbReference>
<dbReference type="UniPathway" id="UPA01020"/>
<proteinExistence type="inferred from homology"/>
<comment type="subcellular location">
    <subcellularLocation>
        <location evidence="2">Membrane</location>
    </subcellularLocation>
</comment>
<protein>
    <recommendedName>
        <fullName evidence="14">cholesterol 7-desaturase</fullName>
        <ecNumber evidence="14">1.14.19.21</ecNumber>
    </recommendedName>
</protein>
<keyword evidence="9" id="KW-0408">Iron</keyword>
<dbReference type="OMA" id="WEVILTS"/>
<evidence type="ECO:0000256" key="1">
    <source>
        <dbReference type="ARBA" id="ARBA00001962"/>
    </source>
</evidence>
<evidence type="ECO:0000256" key="15">
    <source>
        <dbReference type="ARBA" id="ARBA00047853"/>
    </source>
</evidence>
<evidence type="ECO:0000256" key="11">
    <source>
        <dbReference type="ARBA" id="ARBA00023136"/>
    </source>
</evidence>
<dbReference type="HOGENOM" id="CLU_037178_0_0_1"/>
<evidence type="ECO:0000256" key="6">
    <source>
        <dbReference type="ARBA" id="ARBA00022723"/>
    </source>
</evidence>
<dbReference type="OrthoDB" id="426882at2759"/>
<comment type="pathway">
    <text evidence="12">Steroid hormone biosynthesis; dafachronic acid biosynthesis.</text>
</comment>
<keyword evidence="10" id="KW-0411">Iron-sulfur</keyword>
<reference evidence="19" key="3">
    <citation type="submission" date="2015-06" db="UniProtKB">
        <authorList>
            <consortium name="EnsemblMetazoa"/>
        </authorList>
    </citation>
    <scope>IDENTIFICATION</scope>
</reference>
<dbReference type="InterPro" id="IPR045605">
    <property type="entry name" value="KshA-like_C"/>
</dbReference>
<dbReference type="EC" id="1.14.19.21" evidence="14"/>
<evidence type="ECO:0000256" key="4">
    <source>
        <dbReference type="ARBA" id="ARBA00022692"/>
    </source>
</evidence>
<dbReference type="InParanoid" id="T1G6S3"/>
<dbReference type="SUPFAM" id="SSF50022">
    <property type="entry name" value="ISP domain"/>
    <property type="match status" value="1"/>
</dbReference>
<evidence type="ECO:0000256" key="3">
    <source>
        <dbReference type="ARBA" id="ARBA00004972"/>
    </source>
</evidence>
<dbReference type="SUPFAM" id="SSF55961">
    <property type="entry name" value="Bet v1-like"/>
    <property type="match status" value="1"/>
</dbReference>
<evidence type="ECO:0000256" key="16">
    <source>
        <dbReference type="ARBA" id="ARBA00049548"/>
    </source>
</evidence>
<keyword evidence="20" id="KW-1185">Reference proteome</keyword>